<dbReference type="InterPro" id="IPR000873">
    <property type="entry name" value="AMP-dep_synth/lig_dom"/>
</dbReference>
<dbReference type="SUPFAM" id="SSF56801">
    <property type="entry name" value="Acetyl-CoA synthetase-like"/>
    <property type="match status" value="1"/>
</dbReference>
<comment type="similarity">
    <text evidence="1">Belongs to the ATP-dependent AMP-binding enzyme family.</text>
</comment>
<feature type="domain" description="AMP-dependent synthetase/ligase" evidence="2">
    <location>
        <begin position="28"/>
        <end position="344"/>
    </location>
</feature>
<dbReference type="AlphaFoldDB" id="A0A0P1I5Q2"/>
<dbReference type="STRING" id="1715693.PH7735_01396"/>
<dbReference type="GO" id="GO:0070566">
    <property type="term" value="F:adenylyltransferase activity"/>
    <property type="evidence" value="ECO:0007669"/>
    <property type="project" value="TreeGrafter"/>
</dbReference>
<proteinExistence type="inferred from homology"/>
<evidence type="ECO:0000259" key="2">
    <source>
        <dbReference type="Pfam" id="PF00501"/>
    </source>
</evidence>
<keyword evidence="3" id="KW-0436">Ligase</keyword>
<dbReference type="InterPro" id="IPR045851">
    <property type="entry name" value="AMP-bd_C_sf"/>
</dbReference>
<dbReference type="InterPro" id="IPR042099">
    <property type="entry name" value="ANL_N_sf"/>
</dbReference>
<reference evidence="4" key="1">
    <citation type="submission" date="2015-09" db="EMBL/GenBank/DDBJ databases">
        <authorList>
            <person name="Rodrigo-Torres Lidia"/>
            <person name="Arahal R.David."/>
        </authorList>
    </citation>
    <scope>NUCLEOTIDE SEQUENCE [LARGE SCALE GENOMIC DNA]</scope>
    <source>
        <strain evidence="4">CECT 7735</strain>
    </source>
</reference>
<dbReference type="PANTHER" id="PTHR22754:SF32">
    <property type="entry name" value="DISCO-INTERACTING PROTEIN 2"/>
    <property type="match status" value="1"/>
</dbReference>
<dbReference type="PANTHER" id="PTHR22754">
    <property type="entry name" value="DISCO-INTERACTING PROTEIN 2 DIP2 -RELATED"/>
    <property type="match status" value="1"/>
</dbReference>
<gene>
    <name evidence="3" type="ORF">PH7735_01396</name>
</gene>
<keyword evidence="4" id="KW-1185">Reference proteome</keyword>
<evidence type="ECO:0000256" key="1">
    <source>
        <dbReference type="ARBA" id="ARBA00006432"/>
    </source>
</evidence>
<accession>A0A0P1I5Q2</accession>
<evidence type="ECO:0000313" key="3">
    <source>
        <dbReference type="EMBL" id="CUJ91684.1"/>
    </source>
</evidence>
<dbReference type="GO" id="GO:0016874">
    <property type="term" value="F:ligase activity"/>
    <property type="evidence" value="ECO:0007669"/>
    <property type="project" value="UniProtKB-KW"/>
</dbReference>
<sequence length="1006" mass="112415">MIKSATLPRMTFLSETNEPIELTPSSETARIRGIAARIAEDVAPGDVVGLLAKTGPELVLNWLGALLADTKPLILQYPTKKQSRSFWTKSVSNTVDLVEMAAIIGEDDLLASCPTTAKTISFSDLASAAQNGTDDSPFELIDYSILQLSSGTTGFRKAIEFTGRALERHTHDYDQSFLLDGQKDTVVSWLPLYHDMGYIACFVMPMILGIPIVMMDPMCWVSSPGMLYDAIEKYRGTITYMPNFGYELMSLQEAPGDLSSMRWWVNCSEPISDLTCKKFSKKAGVRRERFSAVYAMAENIFAMTVRHGIKTRKIEGVDVVSCGAPIKDVEIHLADDGEIFVRSPTSLVNYIGMEDIRNEEGFYPTGDLAVFEDGEFYITGRKRDLVIQAGRKFMLSDIDLVLNRLLPEVKGRGVACEKWDERLGTTAIEVLVEHPEFFRRNDADDIAVQLRNETGAEQLTVHFVPPRFLTKTSSGKFNRRASSEDMQRVLDARTKSTKGTDPIADLEASFSKADWTLPVSASLDSLSLTMLRVILNEENILFDGKTSLNSYRAKILEARKVDAPEAKAPQEAIHIVSLADRKLTDAIKPEDIEALSKRFGRKVTFEHLCLPPSPIVLSDLVFHDWFQPRIDGPEFGAIDRAFDSLRRASLILMDDLAEISIPIKQTYTVLSHTLERDPRADRVLVRWQRYPQMNHLLPMSVISGEDMPLADRSKTHALLSDYLGIPIFRVATIPGFSTYTEDWEKRDFTNEAGAVDTKEMKFGLTLMTAIADWSETLKKPLATSARNQSVPIARDDLGHFCSHYVDVNALQPVIQKFDRFCLVGMEASAPFIQKEIEKAGKKSVRTTSYAPEILDRMKGEFDVVLACGAQGKQLPDTAFVAVMATVKNVSTLNVSDPEISSKLAFSGSLEEDSSSDWFCPFGLKKIDHGEMETIRSARIGMAQAAVKVRKERLNVMLERAKNAGDTDRIQKIEQAFADLQSFEARQAEIQMQRRRISEQKRAQSEG</sequence>
<evidence type="ECO:0000313" key="4">
    <source>
        <dbReference type="Proteomes" id="UP000051870"/>
    </source>
</evidence>
<organism evidence="3 4">
    <name type="scientific">Shimia thalassica</name>
    <dbReference type="NCBI Taxonomy" id="1715693"/>
    <lineage>
        <taxon>Bacteria</taxon>
        <taxon>Pseudomonadati</taxon>
        <taxon>Pseudomonadota</taxon>
        <taxon>Alphaproteobacteria</taxon>
        <taxon>Rhodobacterales</taxon>
        <taxon>Roseobacteraceae</taxon>
    </lineage>
</organism>
<dbReference type="EMBL" id="CYTW01000001">
    <property type="protein sequence ID" value="CUJ91684.1"/>
    <property type="molecule type" value="Genomic_DNA"/>
</dbReference>
<dbReference type="Pfam" id="PF00501">
    <property type="entry name" value="AMP-binding"/>
    <property type="match status" value="1"/>
</dbReference>
<name>A0A0P1I5Q2_9RHOB</name>
<dbReference type="Gene3D" id="3.40.50.12780">
    <property type="entry name" value="N-terminal domain of ligase-like"/>
    <property type="match status" value="1"/>
</dbReference>
<dbReference type="Proteomes" id="UP000051870">
    <property type="component" value="Unassembled WGS sequence"/>
</dbReference>
<dbReference type="Gene3D" id="3.30.300.30">
    <property type="match status" value="1"/>
</dbReference>
<dbReference type="GO" id="GO:0005886">
    <property type="term" value="C:plasma membrane"/>
    <property type="evidence" value="ECO:0007669"/>
    <property type="project" value="TreeGrafter"/>
</dbReference>
<dbReference type="EC" id="6.2.1.-" evidence="3"/>
<protein>
    <submittedName>
        <fullName evidence="3">Putative ligase/MSMEI_5285</fullName>
        <ecNumber evidence="3">6.2.1.-</ecNumber>
    </submittedName>
</protein>
<dbReference type="GO" id="GO:0006633">
    <property type="term" value="P:fatty acid biosynthetic process"/>
    <property type="evidence" value="ECO:0007669"/>
    <property type="project" value="TreeGrafter"/>
</dbReference>